<sequence length="45" mass="4924">MQPLLSRISFKAHLLDMRLGAHIKIIPLYVAWGVAGTYKGLGLCA</sequence>
<keyword evidence="2" id="KW-1185">Reference proteome</keyword>
<evidence type="ECO:0000313" key="2">
    <source>
        <dbReference type="Proteomes" id="UP000046090"/>
    </source>
</evidence>
<accession>A0A0K2YD77</accession>
<evidence type="ECO:0000313" key="1">
    <source>
        <dbReference type="EMBL" id="CRI34955.1"/>
    </source>
</evidence>
<gene>
    <name evidence="1" type="ORF">HHE01_07560</name>
</gene>
<organism evidence="1 2">
    <name type="scientific">Helicobacter heilmannii</name>
    <dbReference type="NCBI Taxonomy" id="35817"/>
    <lineage>
        <taxon>Bacteria</taxon>
        <taxon>Pseudomonadati</taxon>
        <taxon>Campylobacterota</taxon>
        <taxon>Epsilonproteobacteria</taxon>
        <taxon>Campylobacterales</taxon>
        <taxon>Helicobacteraceae</taxon>
        <taxon>Helicobacter</taxon>
    </lineage>
</organism>
<proteinExistence type="predicted"/>
<name>A0A0K2YD77_HELHE</name>
<reference evidence="2" key="1">
    <citation type="submission" date="2014-12" db="EMBL/GenBank/DDBJ databases">
        <authorList>
            <person name="Smet A."/>
        </authorList>
    </citation>
    <scope>NUCLEOTIDE SEQUENCE [LARGE SCALE GENOMIC DNA]</scope>
</reference>
<dbReference type="EMBL" id="CDMK01000002">
    <property type="protein sequence ID" value="CRI34955.1"/>
    <property type="molecule type" value="Genomic_DNA"/>
</dbReference>
<dbReference type="AlphaFoldDB" id="A0A0K2YD77"/>
<dbReference type="Proteomes" id="UP000046090">
    <property type="component" value="Unassembled WGS sequence"/>
</dbReference>
<protein>
    <submittedName>
        <fullName evidence="1">Uncharacterized protein</fullName>
    </submittedName>
</protein>